<dbReference type="SUPFAM" id="SSF81901">
    <property type="entry name" value="HCP-like"/>
    <property type="match status" value="1"/>
</dbReference>
<sequence length="377" mass="41432">MAEKPTSDDSTGLFMGNGDGKYGPEIQSGLSGNQTRCTHTRERKRYRRAGGGFSCLAVCPARLFCAGEEVFRRRMAGDLQCNTPSKPLAGKRAGGEEGLFFKVFLGFPVFLPFFVCLRRHLGTVLWRRPRACRKLAGQGGLSSPFWGCFSGDSAGAGADVPEGMAAPFAGGKEAGMGVGIGRGNRFRLFPEGMWLFLFLVVCEAVSLSEALAFEGDRRGRSREGAVAVLSAAEEDKADRLFELVLLKDRAEEGDPEARFELGRRYLQGVGLERNDIMALHWVRAAAEQGYARAQAGLGWMYAVGRGVERDETQSFIWYERAAKEGYPVAQRMLGKCYEKGIGVGKDRAMAKVWYEKAAAQGDEQSVRRLKDWETEAD</sequence>
<accession>C3X3P2</accession>
<evidence type="ECO:0000313" key="2">
    <source>
        <dbReference type="Proteomes" id="UP000003973"/>
    </source>
</evidence>
<dbReference type="eggNOG" id="COG0790">
    <property type="taxonomic scope" value="Bacteria"/>
</dbReference>
<dbReference type="InterPro" id="IPR052945">
    <property type="entry name" value="Mitotic_Regulator"/>
</dbReference>
<name>C3X3P2_9BURK</name>
<dbReference type="HOGENOM" id="CLU_733291_0_0_4"/>
<dbReference type="Gene3D" id="1.25.40.10">
    <property type="entry name" value="Tetratricopeptide repeat domain"/>
    <property type="match status" value="1"/>
</dbReference>
<comment type="caution">
    <text evidence="1">The sequence shown here is derived from an EMBL/GenBank/DDBJ whole genome shotgun (WGS) entry which is preliminary data.</text>
</comment>
<dbReference type="PANTHER" id="PTHR43628">
    <property type="entry name" value="ACTIVATOR OF C KINASE PROTEIN 1-RELATED"/>
    <property type="match status" value="1"/>
</dbReference>
<dbReference type="AlphaFoldDB" id="C3X3P2"/>
<dbReference type="SMART" id="SM00671">
    <property type="entry name" value="SEL1"/>
    <property type="match status" value="3"/>
</dbReference>
<keyword evidence="2" id="KW-1185">Reference proteome</keyword>
<dbReference type="Proteomes" id="UP000003973">
    <property type="component" value="Unassembled WGS sequence"/>
</dbReference>
<dbReference type="InterPro" id="IPR011990">
    <property type="entry name" value="TPR-like_helical_dom_sf"/>
</dbReference>
<reference evidence="1" key="1">
    <citation type="submission" date="2011-10" db="EMBL/GenBank/DDBJ databases">
        <title>The Genome Sequence of Oxalobacter formigenes HOxBLS.</title>
        <authorList>
            <consortium name="The Broad Institute Genome Sequencing Platform"/>
            <person name="Earl A."/>
            <person name="Ward D."/>
            <person name="Feldgarden M."/>
            <person name="Gevers D."/>
            <person name="Allison M.J."/>
            <person name="Humphrey S."/>
            <person name="Young S.K."/>
            <person name="Zeng Q."/>
            <person name="Gargeya S."/>
            <person name="Fitzgerald M."/>
            <person name="Haas B."/>
            <person name="Abouelleil A."/>
            <person name="Alvarado L."/>
            <person name="Arachchi H.M."/>
            <person name="Berlin A."/>
            <person name="Brown A."/>
            <person name="Chapman S.B."/>
            <person name="Chen Z."/>
            <person name="Dunbar C."/>
            <person name="Freedman E."/>
            <person name="Gearin G."/>
            <person name="Goldberg J."/>
            <person name="Griggs A."/>
            <person name="Gujja S."/>
            <person name="Heiman D."/>
            <person name="Howarth C."/>
            <person name="Larson L."/>
            <person name="Lui A."/>
            <person name="MacDonald P.J.P."/>
            <person name="Montmayeur A."/>
            <person name="Murphy C."/>
            <person name="Neiman D."/>
            <person name="Pearson M."/>
            <person name="Priest M."/>
            <person name="Roberts A."/>
            <person name="Saif S."/>
            <person name="Shea T."/>
            <person name="Shenoy N."/>
            <person name="Sisk P."/>
            <person name="Stolte C."/>
            <person name="Sykes S."/>
            <person name="Wortman J."/>
            <person name="Nusbaum C."/>
            <person name="Birren B."/>
        </authorList>
    </citation>
    <scope>NUCLEOTIDE SEQUENCE [LARGE SCALE GENOMIC DNA]</scope>
    <source>
        <strain evidence="1">HOxBLS</strain>
    </source>
</reference>
<gene>
    <name evidence="1" type="ORF">OFAG_00981</name>
</gene>
<dbReference type="EMBL" id="ACDP02000020">
    <property type="protein sequence ID" value="EEO27828.1"/>
    <property type="molecule type" value="Genomic_DNA"/>
</dbReference>
<evidence type="ECO:0008006" key="3">
    <source>
        <dbReference type="Google" id="ProtNLM"/>
    </source>
</evidence>
<protein>
    <recommendedName>
        <fullName evidence="3">Sel1 repeat family protein</fullName>
    </recommendedName>
</protein>
<dbReference type="PANTHER" id="PTHR43628:SF1">
    <property type="entry name" value="CHITIN SYNTHASE REGULATORY FACTOR 2-RELATED"/>
    <property type="match status" value="1"/>
</dbReference>
<dbReference type="Pfam" id="PF08238">
    <property type="entry name" value="Sel1"/>
    <property type="match status" value="3"/>
</dbReference>
<proteinExistence type="predicted"/>
<dbReference type="InterPro" id="IPR006597">
    <property type="entry name" value="Sel1-like"/>
</dbReference>
<evidence type="ECO:0000313" key="1">
    <source>
        <dbReference type="EMBL" id="EEO27828.1"/>
    </source>
</evidence>
<organism evidence="1 2">
    <name type="scientific">Oxalobacter paraformigenes</name>
    <dbReference type="NCBI Taxonomy" id="556268"/>
    <lineage>
        <taxon>Bacteria</taxon>
        <taxon>Pseudomonadati</taxon>
        <taxon>Pseudomonadota</taxon>
        <taxon>Betaproteobacteria</taxon>
        <taxon>Burkholderiales</taxon>
        <taxon>Oxalobacteraceae</taxon>
        <taxon>Oxalobacter</taxon>
    </lineage>
</organism>